<dbReference type="GO" id="GO:0031931">
    <property type="term" value="C:TORC1 complex"/>
    <property type="evidence" value="ECO:0007669"/>
    <property type="project" value="InterPro"/>
</dbReference>
<dbReference type="Proteomes" id="UP000271241">
    <property type="component" value="Unassembled WGS sequence"/>
</dbReference>
<dbReference type="GO" id="GO:0032956">
    <property type="term" value="P:regulation of actin cytoskeleton organization"/>
    <property type="evidence" value="ECO:0007669"/>
    <property type="project" value="TreeGrafter"/>
</dbReference>
<dbReference type="CDD" id="cd00200">
    <property type="entry name" value="WD40"/>
    <property type="match status" value="1"/>
</dbReference>
<evidence type="ECO:0000256" key="7">
    <source>
        <dbReference type="ARBA" id="ARBA00074814"/>
    </source>
</evidence>
<keyword evidence="5 8" id="KW-0853">WD repeat</keyword>
<dbReference type="InterPro" id="IPR001680">
    <property type="entry name" value="WD40_rpt"/>
</dbReference>
<dbReference type="InterPro" id="IPR020472">
    <property type="entry name" value="WD40_PAC1"/>
</dbReference>
<feature type="repeat" description="WD" evidence="8">
    <location>
        <begin position="266"/>
        <end position="307"/>
    </location>
</feature>
<sequence length="325" mass="35846">MATRPHPVASANPNPTDVILATAGYDHTIRFWEALSGVCYRTIQHPDSQVNRLVISPDRRYLAAAGNPRVRLYDVNSASSNPVLTLEGHTSNVTGIAFSAGSTWVATSSEDGTLKVWDIRTGTVHRDYDHRAPVNDVCAHPNQAEIISCDQAGSMKIWDLTENSCTHELVPEEDVPVRSVAVSSDCTTLVAGNNKGNVYVWRMPRKDDFSDLRPVHKFQAHSKYLTRCSLSYDQMTDTLLLATCSADATVKLWNLSDSEFSLRRALVGHQRWVWDCAFSADSAYLVTASSDNVSRLWDLSTGETIRQYSGHNKAAVCVALNDVTS</sequence>
<dbReference type="PROSITE" id="PS50082">
    <property type="entry name" value="WD_REPEATS_2"/>
    <property type="match status" value="5"/>
</dbReference>
<evidence type="ECO:0000313" key="9">
    <source>
        <dbReference type="EMBL" id="RKP10794.1"/>
    </source>
</evidence>
<dbReference type="PANTHER" id="PTHR19842">
    <property type="entry name" value="G BETA-LIKE PROTEIN GBL"/>
    <property type="match status" value="1"/>
</dbReference>
<feature type="repeat" description="WD" evidence="8">
    <location>
        <begin position="127"/>
        <end position="168"/>
    </location>
</feature>
<dbReference type="PRINTS" id="PR00320">
    <property type="entry name" value="GPROTEINBRPT"/>
</dbReference>
<keyword evidence="10" id="KW-1185">Reference proteome</keyword>
<dbReference type="PANTHER" id="PTHR19842:SF0">
    <property type="entry name" value="TARGET OF RAPAMYCIN COMPLEX SUBUNIT LST8"/>
    <property type="match status" value="1"/>
</dbReference>
<evidence type="ECO:0000313" key="10">
    <source>
        <dbReference type="Proteomes" id="UP000271241"/>
    </source>
</evidence>
<dbReference type="InterPro" id="IPR019775">
    <property type="entry name" value="WD40_repeat_CS"/>
</dbReference>
<dbReference type="InterPro" id="IPR037588">
    <property type="entry name" value="MLST8"/>
</dbReference>
<dbReference type="AlphaFoldDB" id="A0A4P9XWW1"/>
<dbReference type="GO" id="GO:0038203">
    <property type="term" value="P:TORC2 signaling"/>
    <property type="evidence" value="ECO:0007669"/>
    <property type="project" value="UniProtKB-ARBA"/>
</dbReference>
<dbReference type="InterPro" id="IPR015943">
    <property type="entry name" value="WD40/YVTN_repeat-like_dom_sf"/>
</dbReference>
<proteinExistence type="inferred from homology"/>
<reference evidence="10" key="1">
    <citation type="journal article" date="2018" name="Nat. Microbiol.">
        <title>Leveraging single-cell genomics to expand the fungal tree of life.</title>
        <authorList>
            <person name="Ahrendt S.R."/>
            <person name="Quandt C.A."/>
            <person name="Ciobanu D."/>
            <person name="Clum A."/>
            <person name="Salamov A."/>
            <person name="Andreopoulos B."/>
            <person name="Cheng J.F."/>
            <person name="Woyke T."/>
            <person name="Pelin A."/>
            <person name="Henrissat B."/>
            <person name="Reynolds N.K."/>
            <person name="Benny G.L."/>
            <person name="Smith M.E."/>
            <person name="James T.Y."/>
            <person name="Grigoriev I.V."/>
        </authorList>
    </citation>
    <scope>NUCLEOTIDE SEQUENCE [LARGE SCALE GENOMIC DNA]</scope>
    <source>
        <strain evidence="10">RSA 1356</strain>
    </source>
</reference>
<organism evidence="9 10">
    <name type="scientific">Thamnocephalis sphaerospora</name>
    <dbReference type="NCBI Taxonomy" id="78915"/>
    <lineage>
        <taxon>Eukaryota</taxon>
        <taxon>Fungi</taxon>
        <taxon>Fungi incertae sedis</taxon>
        <taxon>Zoopagomycota</taxon>
        <taxon>Zoopagomycotina</taxon>
        <taxon>Zoopagomycetes</taxon>
        <taxon>Zoopagales</taxon>
        <taxon>Sigmoideomycetaceae</taxon>
        <taxon>Thamnocephalis</taxon>
    </lineage>
</organism>
<dbReference type="EMBL" id="KZ992437">
    <property type="protein sequence ID" value="RKP10794.1"/>
    <property type="molecule type" value="Genomic_DNA"/>
</dbReference>
<dbReference type="GO" id="GO:0032535">
    <property type="term" value="P:regulation of cellular component size"/>
    <property type="evidence" value="ECO:0007669"/>
    <property type="project" value="UniProtKB-ARBA"/>
</dbReference>
<feature type="repeat" description="WD" evidence="8">
    <location>
        <begin position="86"/>
        <end position="127"/>
    </location>
</feature>
<evidence type="ECO:0000256" key="2">
    <source>
        <dbReference type="ARBA" id="ARBA00009890"/>
    </source>
</evidence>
<evidence type="ECO:0000256" key="8">
    <source>
        <dbReference type="PROSITE-ProRule" id="PRU00221"/>
    </source>
</evidence>
<evidence type="ECO:0000256" key="3">
    <source>
        <dbReference type="ARBA" id="ARBA00018867"/>
    </source>
</evidence>
<dbReference type="GO" id="GO:0031932">
    <property type="term" value="C:TORC2 complex"/>
    <property type="evidence" value="ECO:0007669"/>
    <property type="project" value="InterPro"/>
</dbReference>
<dbReference type="SMART" id="SM00320">
    <property type="entry name" value="WD40"/>
    <property type="match status" value="7"/>
</dbReference>
<dbReference type="InterPro" id="IPR011047">
    <property type="entry name" value="Quinoprotein_ADH-like_sf"/>
</dbReference>
<dbReference type="PROSITE" id="PS50294">
    <property type="entry name" value="WD_REPEATS_REGION"/>
    <property type="match status" value="2"/>
</dbReference>
<dbReference type="Pfam" id="PF00400">
    <property type="entry name" value="WD40"/>
    <property type="match status" value="7"/>
</dbReference>
<accession>A0A4P9XWW1</accession>
<gene>
    <name evidence="9" type="ORF">THASP1DRAFT_34025</name>
</gene>
<protein>
    <recommendedName>
        <fullName evidence="7">Protein LST8 homolog</fullName>
    </recommendedName>
    <alternativeName>
        <fullName evidence="3">Target of rapamycin complex subunit LST8</fullName>
    </alternativeName>
</protein>
<evidence type="ECO:0000256" key="5">
    <source>
        <dbReference type="ARBA" id="ARBA00022574"/>
    </source>
</evidence>
<dbReference type="PROSITE" id="PS00678">
    <property type="entry name" value="WD_REPEATS_1"/>
    <property type="match status" value="3"/>
</dbReference>
<dbReference type="SUPFAM" id="SSF50998">
    <property type="entry name" value="Quinoprotein alcohol dehydrogenase-like"/>
    <property type="match status" value="1"/>
</dbReference>
<feature type="repeat" description="WD" evidence="8">
    <location>
        <begin position="1"/>
        <end position="42"/>
    </location>
</feature>
<dbReference type="STRING" id="78915.A0A4P9XWW1"/>
<dbReference type="GO" id="GO:0005737">
    <property type="term" value="C:cytoplasm"/>
    <property type="evidence" value="ECO:0007669"/>
    <property type="project" value="UniProtKB-SubCell"/>
</dbReference>
<name>A0A4P9XWW1_9FUNG</name>
<dbReference type="GO" id="GO:0051897">
    <property type="term" value="P:positive regulation of phosphatidylinositol 3-kinase/protein kinase B signal transduction"/>
    <property type="evidence" value="ECO:0007669"/>
    <property type="project" value="UniProtKB-ARBA"/>
</dbReference>
<dbReference type="OrthoDB" id="400at2759"/>
<comment type="subcellular location">
    <subcellularLocation>
        <location evidence="1">Cytoplasm</location>
    </subcellularLocation>
</comment>
<comment type="similarity">
    <text evidence="2">Belongs to the WD repeat LST8 family.</text>
</comment>
<keyword evidence="6" id="KW-0677">Repeat</keyword>
<dbReference type="Gene3D" id="2.130.10.10">
    <property type="entry name" value="YVTN repeat-like/Quinoprotein amine dehydrogenase"/>
    <property type="match status" value="1"/>
</dbReference>
<feature type="repeat" description="WD" evidence="8">
    <location>
        <begin position="218"/>
        <end position="263"/>
    </location>
</feature>
<evidence type="ECO:0000256" key="1">
    <source>
        <dbReference type="ARBA" id="ARBA00004496"/>
    </source>
</evidence>
<dbReference type="FunFam" id="2.130.10.10:FF:000505">
    <property type="entry name" value="Blast:Protein LST8 homolog"/>
    <property type="match status" value="1"/>
</dbReference>
<evidence type="ECO:0000256" key="6">
    <source>
        <dbReference type="ARBA" id="ARBA00022737"/>
    </source>
</evidence>
<evidence type="ECO:0000256" key="4">
    <source>
        <dbReference type="ARBA" id="ARBA00022490"/>
    </source>
</evidence>
<keyword evidence="4" id="KW-0963">Cytoplasm</keyword>